<dbReference type="AlphaFoldDB" id="A0AA40GE94"/>
<comment type="caution">
    <text evidence="1">The sequence shown here is derived from an EMBL/GenBank/DDBJ whole genome shotgun (WGS) entry which is preliminary data.</text>
</comment>
<protein>
    <submittedName>
        <fullName evidence="1">Uncharacterized protein</fullName>
    </submittedName>
</protein>
<reference evidence="1" key="1">
    <citation type="submission" date="2021-10" db="EMBL/GenBank/DDBJ databases">
        <title>Melipona bicolor Genome sequencing and assembly.</title>
        <authorList>
            <person name="Araujo N.S."/>
            <person name="Arias M.C."/>
        </authorList>
    </citation>
    <scope>NUCLEOTIDE SEQUENCE</scope>
    <source>
        <strain evidence="1">USP_2M_L1-L4_2017</strain>
        <tissue evidence="1">Whole body</tissue>
    </source>
</reference>
<dbReference type="EMBL" id="JAHYIQ010000001">
    <property type="protein sequence ID" value="KAK1135819.1"/>
    <property type="molecule type" value="Genomic_DNA"/>
</dbReference>
<evidence type="ECO:0000313" key="2">
    <source>
        <dbReference type="Proteomes" id="UP001177670"/>
    </source>
</evidence>
<proteinExistence type="predicted"/>
<evidence type="ECO:0000313" key="1">
    <source>
        <dbReference type="EMBL" id="KAK1135819.1"/>
    </source>
</evidence>
<dbReference type="Proteomes" id="UP001177670">
    <property type="component" value="Unassembled WGS sequence"/>
</dbReference>
<accession>A0AA40GE94</accession>
<name>A0AA40GE94_9HYME</name>
<keyword evidence="2" id="KW-1185">Reference proteome</keyword>
<organism evidence="1 2">
    <name type="scientific">Melipona bicolor</name>
    <dbReference type="NCBI Taxonomy" id="60889"/>
    <lineage>
        <taxon>Eukaryota</taxon>
        <taxon>Metazoa</taxon>
        <taxon>Ecdysozoa</taxon>
        <taxon>Arthropoda</taxon>
        <taxon>Hexapoda</taxon>
        <taxon>Insecta</taxon>
        <taxon>Pterygota</taxon>
        <taxon>Neoptera</taxon>
        <taxon>Endopterygota</taxon>
        <taxon>Hymenoptera</taxon>
        <taxon>Apocrita</taxon>
        <taxon>Aculeata</taxon>
        <taxon>Apoidea</taxon>
        <taxon>Anthophila</taxon>
        <taxon>Apidae</taxon>
        <taxon>Melipona</taxon>
    </lineage>
</organism>
<sequence length="69" mass="7597">MAREMTVKPSSKSNKCGYFLSVYLNSPRSGQKLQFSPVGGACAVDYQNGVCKRGAYKVNRPFVSVNIFN</sequence>
<gene>
    <name evidence="1" type="ORF">K0M31_000391</name>
</gene>